<dbReference type="Proteomes" id="UP001235343">
    <property type="component" value="Unassembled WGS sequence"/>
</dbReference>
<evidence type="ECO:0000313" key="4">
    <source>
        <dbReference type="Proteomes" id="UP001235343"/>
    </source>
</evidence>
<accession>A0ABT7LC39</accession>
<evidence type="ECO:0000259" key="2">
    <source>
        <dbReference type="Pfam" id="PF06605"/>
    </source>
</evidence>
<keyword evidence="4" id="KW-1185">Reference proteome</keyword>
<comment type="caution">
    <text evidence="3">The sequence shown here is derived from an EMBL/GenBank/DDBJ whole genome shotgun (WGS) entry which is preliminary data.</text>
</comment>
<dbReference type="NCBIfam" id="TIGR01665">
    <property type="entry name" value="put_anti_recept"/>
    <property type="match status" value="1"/>
</dbReference>
<feature type="region of interest" description="Disordered" evidence="1">
    <location>
        <begin position="583"/>
        <end position="604"/>
    </location>
</feature>
<dbReference type="RefSeq" id="WP_285934138.1">
    <property type="nucleotide sequence ID" value="NZ_JASTZU010000063.1"/>
</dbReference>
<dbReference type="EMBL" id="JASTZU010000063">
    <property type="protein sequence ID" value="MDL4842842.1"/>
    <property type="molecule type" value="Genomic_DNA"/>
</dbReference>
<feature type="domain" description="Tail spike" evidence="2">
    <location>
        <begin position="94"/>
        <end position="342"/>
    </location>
</feature>
<evidence type="ECO:0000256" key="1">
    <source>
        <dbReference type="SAM" id="MobiDB-lite"/>
    </source>
</evidence>
<reference evidence="3 4" key="1">
    <citation type="submission" date="2023-06" db="EMBL/GenBank/DDBJ databases">
        <title>Aquibacillus rhizosphaerae LR5S19.</title>
        <authorList>
            <person name="Sun J.-Q."/>
        </authorList>
    </citation>
    <scope>NUCLEOTIDE SEQUENCE [LARGE SCALE GENOMIC DNA]</scope>
    <source>
        <strain evidence="3 4">LR5S19</strain>
    </source>
</reference>
<proteinExistence type="predicted"/>
<dbReference type="InterPro" id="IPR010572">
    <property type="entry name" value="Tail_dom"/>
</dbReference>
<evidence type="ECO:0000313" key="3">
    <source>
        <dbReference type="EMBL" id="MDL4842842.1"/>
    </source>
</evidence>
<organism evidence="3 4">
    <name type="scientific">Aquibacillus rhizosphaerae</name>
    <dbReference type="NCBI Taxonomy" id="3051431"/>
    <lineage>
        <taxon>Bacteria</taxon>
        <taxon>Bacillati</taxon>
        <taxon>Bacillota</taxon>
        <taxon>Bacilli</taxon>
        <taxon>Bacillales</taxon>
        <taxon>Bacillaceae</taxon>
        <taxon>Aquibacillus</taxon>
    </lineage>
</organism>
<dbReference type="Pfam" id="PF06605">
    <property type="entry name" value="Prophage_tail"/>
    <property type="match status" value="1"/>
</dbReference>
<dbReference type="InterPro" id="IPR007119">
    <property type="entry name" value="Phage_tail_spike_N"/>
</dbReference>
<name>A0ABT7LC39_9BACI</name>
<gene>
    <name evidence="3" type="ORF">QQS35_20615</name>
</gene>
<sequence length="1055" mass="116811">MSEIFIADGQTDTILDVISKENILSNQHRKSLQNNLETFQFETFADKRFSKYLGKRNRVIIPSEDGEFIEFVIFEAGVDRIQRYSEVYTSASYLDLKKTRVIAPHTTGADSAEVHTINALSGAEWQPGTIAYAGVRTIIFDNYTNPFAYLKKVASEFGLELRFRIEHDGSQITGRYVDLVERVGDWRGRTVEFGQDLLELRRIEKTDQIVTALRGVFEKEDGTRLDVLVTDEDALQRWGRNGRHLIEVYEPQSTNQDMTEEQLTQYTRTELNKRINASVEYKGGIADLEHMPGMENKRIRFADTIRIKDTSYDPSLYLEARIHTMDRDIVKKGNKKVTLGDYEEFTEDEVKAIWKSLQTQISKKMSELQVLEVTYDKNTIDGKDQTSYEDSTVFTEQYAEKKKVMSTTAPTDKSVIWVDNSNPDNVVWKVWDGTEWKLGPSGPKGEDGYTPIKGVDYFDGLDGQDGTSSYLWVRYSQNSDGSGMTTDPTNAVYIGVVTTTEPIAPTSYTSYTWTLIKGSDGVKGETGSDGKTSHLHIRYSNDGGNTFTANNGETVGTYIGTYVDFSSPDSNNVSDYTWNRVKGEKGDTGPQGVEGPIGPEGAQGPNIVDGNTSFGEAFNTLGKNYYYQADVVPGDWYRIAYNSGNRAHGKFILKDITSSNHAVLTFEASVNYGSRPTITVLSSTRYGGTPVFQKVRIVKYGVYDPVYLEVFIPSNSRSPMSVHCWITENIQSSGWVGLDWEVGSIPTGYTTYTRNSDYGDTSQDVADNAQSVADSAKTTADGKNTVLYSPTQPSTTGRKTHDVWFDIDNDYKMYRFDGSLWVEAPFGESAIIANSITANHIKSLLGLNVNDQFIVDANGNVTFAGKLNGADGNFSGSVSTDKDMSIGKSLSLNTTGTLLSDINFIRDGILQGRLGSTADGLVIDLRNQRNLTIYGGETQGGSVSFDIDTVIGLGLRVGYVNDVIDFKSSGDPTTMRPENGFCGTGARNTESSFTGAVSGVGVNFRTKKTYIPSSVGLSGTSYTATGRVANITKDGFWLYVNKEADYSYWRGNYNA</sequence>
<protein>
    <submittedName>
        <fullName evidence="3">Phage tail spike protein</fullName>
    </submittedName>
</protein>